<organism evidence="1">
    <name type="scientific">Siphoviridae sp. ct4Z13</name>
    <dbReference type="NCBI Taxonomy" id="2827778"/>
    <lineage>
        <taxon>Viruses</taxon>
        <taxon>Duplodnaviria</taxon>
        <taxon>Heunggongvirae</taxon>
        <taxon>Uroviricota</taxon>
        <taxon>Caudoviricetes</taxon>
    </lineage>
</organism>
<dbReference type="EMBL" id="BK032566">
    <property type="protein sequence ID" value="DAF48314.1"/>
    <property type="molecule type" value="Genomic_DNA"/>
</dbReference>
<reference evidence="1" key="1">
    <citation type="journal article" date="2021" name="Proc. Natl. Acad. Sci. U.S.A.">
        <title>A Catalog of Tens of Thousands of Viruses from Human Metagenomes Reveals Hidden Associations with Chronic Diseases.</title>
        <authorList>
            <person name="Tisza M.J."/>
            <person name="Buck C.B."/>
        </authorList>
    </citation>
    <scope>NUCLEOTIDE SEQUENCE</scope>
    <source>
        <strain evidence="1">Ct4Z13</strain>
    </source>
</reference>
<proteinExistence type="predicted"/>
<protein>
    <submittedName>
        <fullName evidence="1">Uncharacterized protein</fullName>
    </submittedName>
</protein>
<name>A0A8S5SC59_9CAUD</name>
<accession>A0A8S5SC59</accession>
<evidence type="ECO:0000313" key="1">
    <source>
        <dbReference type="EMBL" id="DAF48314.1"/>
    </source>
</evidence>
<sequence>MTGEEWSKLCKERGVVVLDANYKDMTQDDALKYFDLLKTAMDHAFARKYDLETGQYEDCALPEGSTYYEDDMNKKVACCECGKKIMYGASYTSRIILNSGGFGYAVCEDCYYKNDMKDIVKKG</sequence>